<feature type="signal peptide" evidence="1">
    <location>
        <begin position="1"/>
        <end position="21"/>
    </location>
</feature>
<organism evidence="2 3">
    <name type="scientific">Capnocytophaga gingivalis</name>
    <dbReference type="NCBI Taxonomy" id="1017"/>
    <lineage>
        <taxon>Bacteria</taxon>
        <taxon>Pseudomonadati</taxon>
        <taxon>Bacteroidota</taxon>
        <taxon>Flavobacteriia</taxon>
        <taxon>Flavobacteriales</taxon>
        <taxon>Flavobacteriaceae</taxon>
        <taxon>Capnocytophaga</taxon>
    </lineage>
</organism>
<evidence type="ECO:0000313" key="2">
    <source>
        <dbReference type="EMBL" id="MEB3073877.1"/>
    </source>
</evidence>
<dbReference type="PROSITE" id="PS51257">
    <property type="entry name" value="PROKAR_LIPOPROTEIN"/>
    <property type="match status" value="1"/>
</dbReference>
<evidence type="ECO:0000313" key="3">
    <source>
        <dbReference type="Proteomes" id="UP001311730"/>
    </source>
</evidence>
<dbReference type="EMBL" id="JAYKBW010000001">
    <property type="protein sequence ID" value="MEB3073877.1"/>
    <property type="molecule type" value="Genomic_DNA"/>
</dbReference>
<comment type="caution">
    <text evidence="2">The sequence shown here is derived from an EMBL/GenBank/DDBJ whole genome shotgun (WGS) entry which is preliminary data.</text>
</comment>
<reference evidence="2 3" key="1">
    <citation type="submission" date="2023-12" db="EMBL/GenBank/DDBJ databases">
        <title>Genomic sequences of Capnocytophaga and Parvimonas strains.</title>
        <authorList>
            <person name="Watt R.M."/>
            <person name="Wang M."/>
            <person name="Yang T."/>
            <person name="Tong W.M."/>
        </authorList>
    </citation>
    <scope>NUCLEOTIDE SEQUENCE [LARGE SCALE GENOMIC DNA]</scope>
    <source>
        <strain evidence="2 3">CCUG 13096</strain>
    </source>
</reference>
<evidence type="ECO:0000256" key="1">
    <source>
        <dbReference type="SAM" id="SignalP"/>
    </source>
</evidence>
<dbReference type="Proteomes" id="UP001311730">
    <property type="component" value="Unassembled WGS sequence"/>
</dbReference>
<dbReference type="Gene3D" id="3.10.20.310">
    <property type="entry name" value="membrane protein fhac"/>
    <property type="match status" value="1"/>
</dbReference>
<proteinExistence type="predicted"/>
<keyword evidence="3" id="KW-1185">Reference proteome</keyword>
<sequence length="617" mass="71685">MKKLSFFIVFIAFLGCQFTLAQDTLRTKRILNDSIRIKEDSLYRKIERKSQKSKIGRRLHDLLFTSRESVPATPPSPPKKEPSRWVAFQGKIIRHIEITTYDPLGFDEQDSTQQPNKWEHLGNRIHNKTKSKVVRRLLLFDPYTPLDSIKMKETARVLRSQYHIRRVSIQPVATHSADSVDIKVNVLDSWSLYADAMGSLNEGTVRVFERNFLGLGHQISGRYSQEIRGKTRPSFGFDYEIPNLYATTLTTSVGYSMDFDKYYYKYGELTRPYYSLYTRWAAGAYAYQRTFEDGIPKNDSIYQQDFKINGKNVWGSVSFPILKRHTPANRVTNMVFSLRYYQINYQKKPDAFLDPEEFYSDKNTYLASLGVNYIGYEQDRYIFRHKDIEDIPIGKSVALIGGFQENIGYRTPYLGGRLRYGDYLSFGYFSGDIQLGSFLTQERNKQTTLRWEFTYFSPLFAIGNWHFRQFAKWRSVVGLSRKDFIKDRITLNGSTGIIGFNSPTLTGIHKSILTLQTQSYSPFSLWGFRVSPFLMGDIGLIGNDNRNLMKDQVLTKVGIGFYITNDYIPLGNFQFSFVYIPRVPGVGNHIQKFTSISNTDFKLPYFNYNMPELIRYE</sequence>
<protein>
    <recommendedName>
        <fullName evidence="4">Outer membrane protein, OMP85 family</fullName>
    </recommendedName>
</protein>
<dbReference type="RefSeq" id="WP_323982390.1">
    <property type="nucleotide sequence ID" value="NZ_JAYKBW010000001.1"/>
</dbReference>
<name>A0ABU5Z4K4_9FLAO</name>
<accession>A0ABU5Z4K4</accession>
<feature type="chain" id="PRO_5045412236" description="Outer membrane protein, OMP85 family" evidence="1">
    <location>
        <begin position="22"/>
        <end position="617"/>
    </location>
</feature>
<evidence type="ECO:0008006" key="4">
    <source>
        <dbReference type="Google" id="ProtNLM"/>
    </source>
</evidence>
<keyword evidence="1" id="KW-0732">Signal</keyword>
<gene>
    <name evidence="2" type="ORF">VJJ08_01000</name>
</gene>